<keyword evidence="3" id="KW-1185">Reference proteome</keyword>
<evidence type="ECO:0000313" key="3">
    <source>
        <dbReference type="Proteomes" id="UP001596137"/>
    </source>
</evidence>
<gene>
    <name evidence="2" type="ORF">ACFP1K_33100</name>
</gene>
<dbReference type="EMBL" id="JBHSRF010000075">
    <property type="protein sequence ID" value="MFC6086045.1"/>
    <property type="molecule type" value="Genomic_DNA"/>
</dbReference>
<comment type="caution">
    <text evidence="2">The sequence shown here is derived from an EMBL/GenBank/DDBJ whole genome shotgun (WGS) entry which is preliminary data.</text>
</comment>
<feature type="region of interest" description="Disordered" evidence="1">
    <location>
        <begin position="27"/>
        <end position="52"/>
    </location>
</feature>
<reference evidence="3" key="1">
    <citation type="journal article" date="2019" name="Int. J. Syst. Evol. Microbiol.">
        <title>The Global Catalogue of Microorganisms (GCM) 10K type strain sequencing project: providing services to taxonomists for standard genome sequencing and annotation.</title>
        <authorList>
            <consortium name="The Broad Institute Genomics Platform"/>
            <consortium name="The Broad Institute Genome Sequencing Center for Infectious Disease"/>
            <person name="Wu L."/>
            <person name="Ma J."/>
        </authorList>
    </citation>
    <scope>NUCLEOTIDE SEQUENCE [LARGE SCALE GENOMIC DNA]</scope>
    <source>
        <strain evidence="3">JCM 30346</strain>
    </source>
</reference>
<evidence type="ECO:0000256" key="1">
    <source>
        <dbReference type="SAM" id="MobiDB-lite"/>
    </source>
</evidence>
<proteinExistence type="predicted"/>
<name>A0ABW1NT63_9ACTN</name>
<protein>
    <submittedName>
        <fullName evidence="2">Uncharacterized protein</fullName>
    </submittedName>
</protein>
<feature type="compositionally biased region" description="Basic and acidic residues" evidence="1">
    <location>
        <begin position="33"/>
        <end position="44"/>
    </location>
</feature>
<evidence type="ECO:0000313" key="2">
    <source>
        <dbReference type="EMBL" id="MFC6086045.1"/>
    </source>
</evidence>
<accession>A0ABW1NT63</accession>
<sequence>MTAIWSSSEHRTVIVHRALRAAERQAWRHSRRDVHEEHRARAGRDGAPVMAG</sequence>
<dbReference type="RefSeq" id="WP_380760832.1">
    <property type="nucleotide sequence ID" value="NZ_JBHSRF010000075.1"/>
</dbReference>
<organism evidence="2 3">
    <name type="scientific">Sphaerisporangium aureirubrum</name>
    <dbReference type="NCBI Taxonomy" id="1544736"/>
    <lineage>
        <taxon>Bacteria</taxon>
        <taxon>Bacillati</taxon>
        <taxon>Actinomycetota</taxon>
        <taxon>Actinomycetes</taxon>
        <taxon>Streptosporangiales</taxon>
        <taxon>Streptosporangiaceae</taxon>
        <taxon>Sphaerisporangium</taxon>
    </lineage>
</organism>
<dbReference type="Proteomes" id="UP001596137">
    <property type="component" value="Unassembled WGS sequence"/>
</dbReference>